<dbReference type="PROSITE" id="PS51379">
    <property type="entry name" value="4FE4S_FER_2"/>
    <property type="match status" value="2"/>
</dbReference>
<dbReference type="AlphaFoldDB" id="A0A1T4Q810"/>
<dbReference type="InterPro" id="IPR017900">
    <property type="entry name" value="4Fe4S_Fe_S_CS"/>
</dbReference>
<accession>A0A1T4Q810</accession>
<evidence type="ECO:0000256" key="1">
    <source>
        <dbReference type="ARBA" id="ARBA00022723"/>
    </source>
</evidence>
<dbReference type="GO" id="GO:0051536">
    <property type="term" value="F:iron-sulfur cluster binding"/>
    <property type="evidence" value="ECO:0007669"/>
    <property type="project" value="UniProtKB-KW"/>
</dbReference>
<dbReference type="OrthoDB" id="5421405at2"/>
<evidence type="ECO:0000256" key="2">
    <source>
        <dbReference type="ARBA" id="ARBA00023004"/>
    </source>
</evidence>
<dbReference type="EMBL" id="FUWM01000025">
    <property type="protein sequence ID" value="SJZ99854.1"/>
    <property type="molecule type" value="Genomic_DNA"/>
</dbReference>
<reference evidence="6" key="1">
    <citation type="submission" date="2017-02" db="EMBL/GenBank/DDBJ databases">
        <authorList>
            <person name="Varghese N."/>
            <person name="Submissions S."/>
        </authorList>
    </citation>
    <scope>NUCLEOTIDE SEQUENCE [LARGE SCALE GENOMIC DNA]</scope>
    <source>
        <strain evidence="6">ATCC BAA-73</strain>
    </source>
</reference>
<keyword evidence="3" id="KW-0411">Iron-sulfur</keyword>
<dbReference type="RefSeq" id="WP_078810895.1">
    <property type="nucleotide sequence ID" value="NZ_FUWM01000025.1"/>
</dbReference>
<keyword evidence="2" id="KW-0408">Iron</keyword>
<keyword evidence="6" id="KW-1185">Reference proteome</keyword>
<dbReference type="SUPFAM" id="SSF54862">
    <property type="entry name" value="4Fe-4S ferredoxins"/>
    <property type="match status" value="1"/>
</dbReference>
<evidence type="ECO:0000313" key="6">
    <source>
        <dbReference type="Proteomes" id="UP000190625"/>
    </source>
</evidence>
<dbReference type="GO" id="GO:0046872">
    <property type="term" value="F:metal ion binding"/>
    <property type="evidence" value="ECO:0007669"/>
    <property type="project" value="UniProtKB-KW"/>
</dbReference>
<sequence>MNSKAYIDLEICQECTECLAKKFCPKDAIIIKNHTPFINDYCNGCGKCKSNCPYKAISLS</sequence>
<dbReference type="PROSITE" id="PS00198">
    <property type="entry name" value="4FE4S_FER_1"/>
    <property type="match status" value="1"/>
</dbReference>
<evidence type="ECO:0000256" key="3">
    <source>
        <dbReference type="ARBA" id="ARBA00023014"/>
    </source>
</evidence>
<name>A0A1T4Q810_9FIRM</name>
<dbReference type="STRING" id="142842.SAMN02745118_02466"/>
<evidence type="ECO:0000259" key="4">
    <source>
        <dbReference type="PROSITE" id="PS51379"/>
    </source>
</evidence>
<proteinExistence type="predicted"/>
<dbReference type="Gene3D" id="3.30.70.20">
    <property type="match status" value="1"/>
</dbReference>
<dbReference type="Pfam" id="PF00037">
    <property type="entry name" value="Fer4"/>
    <property type="match status" value="1"/>
</dbReference>
<feature type="domain" description="4Fe-4S ferredoxin-type" evidence="4">
    <location>
        <begin position="34"/>
        <end position="60"/>
    </location>
</feature>
<feature type="domain" description="4Fe-4S ferredoxin-type" evidence="4">
    <location>
        <begin position="3"/>
        <end position="33"/>
    </location>
</feature>
<protein>
    <submittedName>
        <fullName evidence="5">4Fe-4S binding domain-containing protein</fullName>
    </submittedName>
</protein>
<keyword evidence="1" id="KW-0479">Metal-binding</keyword>
<dbReference type="Proteomes" id="UP000190625">
    <property type="component" value="Unassembled WGS sequence"/>
</dbReference>
<dbReference type="InterPro" id="IPR017896">
    <property type="entry name" value="4Fe4S_Fe-S-bd"/>
</dbReference>
<gene>
    <name evidence="5" type="ORF">SAMN02745118_02466</name>
</gene>
<evidence type="ECO:0000313" key="5">
    <source>
        <dbReference type="EMBL" id="SJZ99854.1"/>
    </source>
</evidence>
<organism evidence="5 6">
    <name type="scientific">Selenihalanaerobacter shriftii</name>
    <dbReference type="NCBI Taxonomy" id="142842"/>
    <lineage>
        <taxon>Bacteria</taxon>
        <taxon>Bacillati</taxon>
        <taxon>Bacillota</taxon>
        <taxon>Clostridia</taxon>
        <taxon>Halanaerobiales</taxon>
        <taxon>Halobacteroidaceae</taxon>
        <taxon>Selenihalanaerobacter</taxon>
    </lineage>
</organism>